<evidence type="ECO:0000313" key="2">
    <source>
        <dbReference type="EMBL" id="MPC22909.1"/>
    </source>
</evidence>
<gene>
    <name evidence="2" type="ORF">E2C01_015938</name>
</gene>
<dbReference type="EMBL" id="VSRR010001141">
    <property type="protein sequence ID" value="MPC22909.1"/>
    <property type="molecule type" value="Genomic_DNA"/>
</dbReference>
<dbReference type="Proteomes" id="UP000324222">
    <property type="component" value="Unassembled WGS sequence"/>
</dbReference>
<evidence type="ECO:0000256" key="1">
    <source>
        <dbReference type="SAM" id="Phobius"/>
    </source>
</evidence>
<proteinExistence type="predicted"/>
<keyword evidence="3" id="KW-1185">Reference proteome</keyword>
<keyword evidence="1" id="KW-0472">Membrane</keyword>
<reference evidence="2 3" key="1">
    <citation type="submission" date="2019-05" db="EMBL/GenBank/DDBJ databases">
        <title>Another draft genome of Portunus trituberculatus and its Hox gene families provides insights of decapod evolution.</title>
        <authorList>
            <person name="Jeong J.-H."/>
            <person name="Song I."/>
            <person name="Kim S."/>
            <person name="Choi T."/>
            <person name="Kim D."/>
            <person name="Ryu S."/>
            <person name="Kim W."/>
        </authorList>
    </citation>
    <scope>NUCLEOTIDE SEQUENCE [LARGE SCALE GENOMIC DNA]</scope>
    <source>
        <tissue evidence="2">Muscle</tissue>
    </source>
</reference>
<sequence length="35" mass="3937">MNLKGSLPLFSKTPNFFVNFYLSFLLGICLYSACS</sequence>
<keyword evidence="1" id="KW-1133">Transmembrane helix</keyword>
<name>A0A5B7DPA9_PORTR</name>
<dbReference type="AlphaFoldDB" id="A0A5B7DPA9"/>
<evidence type="ECO:0000313" key="3">
    <source>
        <dbReference type="Proteomes" id="UP000324222"/>
    </source>
</evidence>
<protein>
    <submittedName>
        <fullName evidence="2">Uncharacterized protein</fullName>
    </submittedName>
</protein>
<keyword evidence="1" id="KW-0812">Transmembrane</keyword>
<organism evidence="2 3">
    <name type="scientific">Portunus trituberculatus</name>
    <name type="common">Swimming crab</name>
    <name type="synonym">Neptunus trituberculatus</name>
    <dbReference type="NCBI Taxonomy" id="210409"/>
    <lineage>
        <taxon>Eukaryota</taxon>
        <taxon>Metazoa</taxon>
        <taxon>Ecdysozoa</taxon>
        <taxon>Arthropoda</taxon>
        <taxon>Crustacea</taxon>
        <taxon>Multicrustacea</taxon>
        <taxon>Malacostraca</taxon>
        <taxon>Eumalacostraca</taxon>
        <taxon>Eucarida</taxon>
        <taxon>Decapoda</taxon>
        <taxon>Pleocyemata</taxon>
        <taxon>Brachyura</taxon>
        <taxon>Eubrachyura</taxon>
        <taxon>Portunoidea</taxon>
        <taxon>Portunidae</taxon>
        <taxon>Portuninae</taxon>
        <taxon>Portunus</taxon>
    </lineage>
</organism>
<feature type="transmembrane region" description="Helical" evidence="1">
    <location>
        <begin position="16"/>
        <end position="34"/>
    </location>
</feature>
<comment type="caution">
    <text evidence="2">The sequence shown here is derived from an EMBL/GenBank/DDBJ whole genome shotgun (WGS) entry which is preliminary data.</text>
</comment>
<accession>A0A5B7DPA9</accession>